<accession>X0VWM5</accession>
<evidence type="ECO:0000313" key="1">
    <source>
        <dbReference type="EMBL" id="GAG16848.1"/>
    </source>
</evidence>
<dbReference type="SUPFAM" id="SSF52317">
    <property type="entry name" value="Class I glutamine amidotransferase-like"/>
    <property type="match status" value="1"/>
</dbReference>
<gene>
    <name evidence="1" type="ORF">S01H1_54387</name>
</gene>
<protein>
    <recommendedName>
        <fullName evidence="2">ThuA-like domain-containing protein</fullName>
    </recommendedName>
</protein>
<proteinExistence type="predicted"/>
<comment type="caution">
    <text evidence="1">The sequence shown here is derived from an EMBL/GenBank/DDBJ whole genome shotgun (WGS) entry which is preliminary data.</text>
</comment>
<feature type="non-terminal residue" evidence="1">
    <location>
        <position position="1"/>
    </location>
</feature>
<evidence type="ECO:0008006" key="2">
    <source>
        <dbReference type="Google" id="ProtNLM"/>
    </source>
</evidence>
<dbReference type="EMBL" id="BARS01035288">
    <property type="protein sequence ID" value="GAG16848.1"/>
    <property type="molecule type" value="Genomic_DNA"/>
</dbReference>
<reference evidence="1" key="1">
    <citation type="journal article" date="2014" name="Front. Microbiol.">
        <title>High frequency of phylogenetically diverse reductive dehalogenase-homologous genes in deep subseafloor sedimentary metagenomes.</title>
        <authorList>
            <person name="Kawai M."/>
            <person name="Futagami T."/>
            <person name="Toyoda A."/>
            <person name="Takaki Y."/>
            <person name="Nishi S."/>
            <person name="Hori S."/>
            <person name="Arai W."/>
            <person name="Tsubouchi T."/>
            <person name="Morono Y."/>
            <person name="Uchiyama I."/>
            <person name="Ito T."/>
            <person name="Fujiyama A."/>
            <person name="Inagaki F."/>
            <person name="Takami H."/>
        </authorList>
    </citation>
    <scope>NUCLEOTIDE SEQUENCE</scope>
    <source>
        <strain evidence="1">Expedition CK06-06</strain>
    </source>
</reference>
<organism evidence="1">
    <name type="scientific">marine sediment metagenome</name>
    <dbReference type="NCBI Taxonomy" id="412755"/>
    <lineage>
        <taxon>unclassified sequences</taxon>
        <taxon>metagenomes</taxon>
        <taxon>ecological metagenomes</taxon>
    </lineage>
</organism>
<sequence>GKGRTVHNAFGHDRKALMNPNVQRIIVRGVEWAATGKVEQ</sequence>
<dbReference type="AlphaFoldDB" id="X0VWM5"/>
<dbReference type="Gene3D" id="3.40.50.880">
    <property type="match status" value="1"/>
</dbReference>
<dbReference type="InterPro" id="IPR029062">
    <property type="entry name" value="Class_I_gatase-like"/>
</dbReference>
<name>X0VWM5_9ZZZZ</name>